<comment type="caution">
    <text evidence="1">The sequence shown here is derived from an EMBL/GenBank/DDBJ whole genome shotgun (WGS) entry which is preliminary data.</text>
</comment>
<evidence type="ECO:0000313" key="2">
    <source>
        <dbReference type="Proteomes" id="UP001163046"/>
    </source>
</evidence>
<dbReference type="OrthoDB" id="2596881at2759"/>
<protein>
    <submittedName>
        <fullName evidence="1">Uncharacterized protein</fullName>
    </submittedName>
</protein>
<reference evidence="1" key="1">
    <citation type="submission" date="2023-01" db="EMBL/GenBank/DDBJ databases">
        <title>Genome assembly of the deep-sea coral Lophelia pertusa.</title>
        <authorList>
            <person name="Herrera S."/>
            <person name="Cordes E."/>
        </authorList>
    </citation>
    <scope>NUCLEOTIDE SEQUENCE</scope>
    <source>
        <strain evidence="1">USNM1676648</strain>
        <tissue evidence="1">Polyp</tissue>
    </source>
</reference>
<dbReference type="Proteomes" id="UP001163046">
    <property type="component" value="Unassembled WGS sequence"/>
</dbReference>
<dbReference type="AlphaFoldDB" id="A0A9W9Z3M4"/>
<dbReference type="EMBL" id="MU826828">
    <property type="protein sequence ID" value="KAJ7374335.1"/>
    <property type="molecule type" value="Genomic_DNA"/>
</dbReference>
<keyword evidence="2" id="KW-1185">Reference proteome</keyword>
<accession>A0A9W9Z3M4</accession>
<organism evidence="1 2">
    <name type="scientific">Desmophyllum pertusum</name>
    <dbReference type="NCBI Taxonomy" id="174260"/>
    <lineage>
        <taxon>Eukaryota</taxon>
        <taxon>Metazoa</taxon>
        <taxon>Cnidaria</taxon>
        <taxon>Anthozoa</taxon>
        <taxon>Hexacorallia</taxon>
        <taxon>Scleractinia</taxon>
        <taxon>Caryophylliina</taxon>
        <taxon>Caryophylliidae</taxon>
        <taxon>Desmophyllum</taxon>
    </lineage>
</organism>
<evidence type="ECO:0000313" key="1">
    <source>
        <dbReference type="EMBL" id="KAJ7374335.1"/>
    </source>
</evidence>
<gene>
    <name evidence="1" type="ORF">OS493_007424</name>
</gene>
<sequence length="85" mass="9471">MEYPVSSQTGNGVYMEPGGVIRSVGNPVPDGNIVVDPNFEIADLPVKLELRYVIESKRAAHGLDCPKIDHRSKHFKKQQVFHILS</sequence>
<name>A0A9W9Z3M4_9CNID</name>
<proteinExistence type="predicted"/>